<dbReference type="GO" id="GO:0008108">
    <property type="term" value="F:UDP-glucose:hexose-1-phosphate uridylyltransferase activity"/>
    <property type="evidence" value="ECO:0007669"/>
    <property type="project" value="UniProtKB-UniRule"/>
</dbReference>
<keyword evidence="8 10" id="KW-0299">Galactose metabolism</keyword>
<proteinExistence type="inferred from homology"/>
<keyword evidence="5 10" id="KW-0963">Cytoplasm</keyword>
<dbReference type="InterPro" id="IPR005849">
    <property type="entry name" value="GalP_Utransf_N"/>
</dbReference>
<reference evidence="13 14" key="1">
    <citation type="submission" date="2018-08" db="EMBL/GenBank/DDBJ databases">
        <title>A genome reference for cultivated species of the human gut microbiota.</title>
        <authorList>
            <person name="Zou Y."/>
            <person name="Xue W."/>
            <person name="Luo G."/>
        </authorList>
    </citation>
    <scope>NUCLEOTIDE SEQUENCE [LARGE SCALE GENOMIC DNA]</scope>
    <source>
        <strain evidence="13 14">AM28-23</strain>
    </source>
</reference>
<dbReference type="InterPro" id="IPR005850">
    <property type="entry name" value="GalP_Utransf_C"/>
</dbReference>
<evidence type="ECO:0000313" key="14">
    <source>
        <dbReference type="Proteomes" id="UP000283745"/>
    </source>
</evidence>
<comment type="pathway">
    <text evidence="3 10">Carbohydrate metabolism; galactose metabolism.</text>
</comment>
<evidence type="ECO:0000256" key="9">
    <source>
        <dbReference type="ARBA" id="ARBA00023277"/>
    </source>
</evidence>
<evidence type="ECO:0000256" key="4">
    <source>
        <dbReference type="ARBA" id="ARBA00008706"/>
    </source>
</evidence>
<feature type="domain" description="Galactose-1-phosphate uridyl transferase C-terminal" evidence="12">
    <location>
        <begin position="245"/>
        <end position="425"/>
    </location>
</feature>
<keyword evidence="9 10" id="KW-0119">Carbohydrate metabolism</keyword>
<dbReference type="NCBIfam" id="TIGR01239">
    <property type="entry name" value="galT_2"/>
    <property type="match status" value="1"/>
</dbReference>
<dbReference type="EC" id="2.7.7.12" evidence="10"/>
<evidence type="ECO:0000256" key="2">
    <source>
        <dbReference type="ARBA" id="ARBA00004496"/>
    </source>
</evidence>
<dbReference type="PANTHER" id="PTHR39191">
    <property type="entry name" value="GALACTOSE-1-PHOSPHATE URIDYLYLTRANSFERASE"/>
    <property type="match status" value="1"/>
</dbReference>
<evidence type="ECO:0000256" key="6">
    <source>
        <dbReference type="ARBA" id="ARBA00022679"/>
    </source>
</evidence>
<dbReference type="GO" id="GO:0005737">
    <property type="term" value="C:cytoplasm"/>
    <property type="evidence" value="ECO:0007669"/>
    <property type="project" value="UniProtKB-SubCell"/>
</dbReference>
<dbReference type="Proteomes" id="UP000283745">
    <property type="component" value="Unassembled WGS sequence"/>
</dbReference>
<evidence type="ECO:0000256" key="5">
    <source>
        <dbReference type="ARBA" id="ARBA00022490"/>
    </source>
</evidence>
<dbReference type="Pfam" id="PF01087">
    <property type="entry name" value="GalP_UDP_transf"/>
    <property type="match status" value="1"/>
</dbReference>
<feature type="domain" description="Galactose-1-phosphate uridyl transferase N-terminal" evidence="11">
    <location>
        <begin position="53"/>
        <end position="229"/>
    </location>
</feature>
<dbReference type="UniPathway" id="UPA00214"/>
<dbReference type="NCBIfam" id="NF003629">
    <property type="entry name" value="PRK05270.1-2"/>
    <property type="match status" value="1"/>
</dbReference>
<dbReference type="InterPro" id="IPR023425">
    <property type="entry name" value="GalP_uridyl_Trfase_II_CS"/>
</dbReference>
<dbReference type="RefSeq" id="WP_118050199.1">
    <property type="nucleotide sequence ID" value="NZ_CABJFK010000002.1"/>
</dbReference>
<accession>A0A414JAG1</accession>
<dbReference type="EMBL" id="QSKF01000002">
    <property type="protein sequence ID" value="RHE41477.1"/>
    <property type="molecule type" value="Genomic_DNA"/>
</dbReference>
<evidence type="ECO:0000259" key="12">
    <source>
        <dbReference type="Pfam" id="PF02744"/>
    </source>
</evidence>
<evidence type="ECO:0000256" key="3">
    <source>
        <dbReference type="ARBA" id="ARBA00004947"/>
    </source>
</evidence>
<evidence type="ECO:0000313" key="13">
    <source>
        <dbReference type="EMBL" id="RHE41477.1"/>
    </source>
</evidence>
<organism evidence="13 14">
    <name type="scientific">Blautia obeum</name>
    <dbReference type="NCBI Taxonomy" id="40520"/>
    <lineage>
        <taxon>Bacteria</taxon>
        <taxon>Bacillati</taxon>
        <taxon>Bacillota</taxon>
        <taxon>Clostridia</taxon>
        <taxon>Lachnospirales</taxon>
        <taxon>Lachnospiraceae</taxon>
        <taxon>Blautia</taxon>
    </lineage>
</organism>
<protein>
    <recommendedName>
        <fullName evidence="10">Galactose-1-phosphate uridylyltransferase</fullName>
        <shortName evidence="10">Gal-1-P uridylyltransferase</shortName>
        <ecNumber evidence="10">2.7.7.12</ecNumber>
    </recommendedName>
    <alternativeName>
        <fullName evidence="10">UDP-glucose--hexose-1-phosphate uridylyltransferase</fullName>
    </alternativeName>
</protein>
<dbReference type="HAMAP" id="MF_00571">
    <property type="entry name" value="GalP_UDP_trans"/>
    <property type="match status" value="1"/>
</dbReference>
<dbReference type="GO" id="GO:0006012">
    <property type="term" value="P:galactose metabolic process"/>
    <property type="evidence" value="ECO:0007669"/>
    <property type="project" value="UniProtKB-UniRule"/>
</dbReference>
<keyword evidence="6 10" id="KW-0808">Transferase</keyword>
<evidence type="ECO:0000256" key="1">
    <source>
        <dbReference type="ARBA" id="ARBA00001107"/>
    </source>
</evidence>
<dbReference type="Pfam" id="PF02744">
    <property type="entry name" value="GalP_UDP_tr_C"/>
    <property type="match status" value="1"/>
</dbReference>
<dbReference type="PROSITE" id="PS01163">
    <property type="entry name" value="GAL_P_UDP_TRANSF_II"/>
    <property type="match status" value="1"/>
</dbReference>
<comment type="caution">
    <text evidence="13">The sequence shown here is derived from an EMBL/GenBank/DDBJ whole genome shotgun (WGS) entry which is preliminary data.</text>
</comment>
<comment type="catalytic activity">
    <reaction evidence="1 10">
        <text>alpha-D-galactose 1-phosphate + UDP-alpha-D-glucose = alpha-D-glucose 1-phosphate + UDP-alpha-D-galactose</text>
        <dbReference type="Rhea" id="RHEA:13989"/>
        <dbReference type="ChEBI" id="CHEBI:58336"/>
        <dbReference type="ChEBI" id="CHEBI:58601"/>
        <dbReference type="ChEBI" id="CHEBI:58885"/>
        <dbReference type="ChEBI" id="CHEBI:66914"/>
        <dbReference type="EC" id="2.7.7.12"/>
    </reaction>
</comment>
<evidence type="ECO:0000256" key="10">
    <source>
        <dbReference type="HAMAP-Rule" id="MF_00571"/>
    </source>
</evidence>
<gene>
    <name evidence="10 13" type="primary">galT</name>
    <name evidence="13" type="ORF">DW740_04075</name>
</gene>
<name>A0A414JAG1_9FIRM</name>
<keyword evidence="7 10" id="KW-0548">Nucleotidyltransferase</keyword>
<dbReference type="PANTHER" id="PTHR39191:SF1">
    <property type="entry name" value="DUF4922 DOMAIN-CONTAINING PROTEIN"/>
    <property type="match status" value="1"/>
</dbReference>
<comment type="subcellular location">
    <subcellularLocation>
        <location evidence="2 10">Cytoplasm</location>
    </subcellularLocation>
</comment>
<dbReference type="AlphaFoldDB" id="A0A414JAG1"/>
<sequence length="496" mass="57157">MLSKGIAKLVQYGVESGLVPECEKNYTTNLLLDVFHEDEYTEPEEKFSGVDLEETLKELLDEAVKRGLIEDSVVYRDLFDTRLMNCLMPRPAQVQKEFWDRYQDDPQKATDYFYKLSQDSNYIRRYRVKKDQKWKVDSPYGEIDITINLSKPEKDPKAIAAAKNAKASSYPKCLLCPENEGYAGRVNHPARQNHRIIPITINDTPWGFQYSPYVYYNEHCIVFNSKHTPMKIERNAFIKLFDFVKLFPHYFLGSNADLPIVGGSILSHDHFQGGHYTFAMAKAPIEKHVTIPGYEDVEAGIVKWPLSVLRIRHKDSDRLVDLATHVLEVWRGYTDEAAFIFAETDGEPHNTITPIARKVGDIYELDLTLRNNITTEENPLGVYHPHAQYHHIKKENIGLIEVMGLAVLPARLKEELELLEEYILEGKDITSNEKIEKHAAWAAEVLPKYKDINKDNIHEILRKEVGIVFVHVLEDAGVYKCTPEGREAFMRFIETL</sequence>
<evidence type="ECO:0000259" key="11">
    <source>
        <dbReference type="Pfam" id="PF01087"/>
    </source>
</evidence>
<dbReference type="PIRSF" id="PIRSF006005">
    <property type="entry name" value="GalT_BS"/>
    <property type="match status" value="1"/>
</dbReference>
<dbReference type="InterPro" id="IPR000766">
    <property type="entry name" value="GalP_uridyl_Trfase_II"/>
</dbReference>
<evidence type="ECO:0000256" key="8">
    <source>
        <dbReference type="ARBA" id="ARBA00023144"/>
    </source>
</evidence>
<comment type="similarity">
    <text evidence="4 10">Belongs to the galactose-1-phosphate uridylyltransferase type 2 family.</text>
</comment>
<evidence type="ECO:0000256" key="7">
    <source>
        <dbReference type="ARBA" id="ARBA00022695"/>
    </source>
</evidence>